<dbReference type="Proteomes" id="UP000221024">
    <property type="component" value="Unassembled WGS sequence"/>
</dbReference>
<dbReference type="InterPro" id="IPR002035">
    <property type="entry name" value="VWF_A"/>
</dbReference>
<dbReference type="RefSeq" id="WP_098062905.1">
    <property type="nucleotide sequence ID" value="NZ_PDEP01000012.1"/>
</dbReference>
<dbReference type="SUPFAM" id="SSF53300">
    <property type="entry name" value="vWA-like"/>
    <property type="match status" value="1"/>
</dbReference>
<evidence type="ECO:0000313" key="4">
    <source>
        <dbReference type="Proteomes" id="UP000221024"/>
    </source>
</evidence>
<name>A0A2H3NJJ1_9BACT</name>
<dbReference type="Pfam" id="PF00092">
    <property type="entry name" value="VWA"/>
    <property type="match status" value="1"/>
</dbReference>
<proteinExistence type="predicted"/>
<dbReference type="SMART" id="SM00327">
    <property type="entry name" value="VWA"/>
    <property type="match status" value="1"/>
</dbReference>
<organism evidence="3 4">
    <name type="scientific">Longimonas halophila</name>
    <dbReference type="NCBI Taxonomy" id="1469170"/>
    <lineage>
        <taxon>Bacteria</taxon>
        <taxon>Pseudomonadati</taxon>
        <taxon>Rhodothermota</taxon>
        <taxon>Rhodothermia</taxon>
        <taxon>Rhodothermales</taxon>
        <taxon>Salisaetaceae</taxon>
        <taxon>Longimonas</taxon>
    </lineage>
</organism>
<dbReference type="EMBL" id="PDEP01000012">
    <property type="protein sequence ID" value="PEN05650.1"/>
    <property type="molecule type" value="Genomic_DNA"/>
</dbReference>
<gene>
    <name evidence="3" type="ORF">CRI93_12105</name>
</gene>
<dbReference type="Gene3D" id="3.40.50.410">
    <property type="entry name" value="von Willebrand factor, type A domain"/>
    <property type="match status" value="1"/>
</dbReference>
<dbReference type="PROSITE" id="PS50234">
    <property type="entry name" value="VWFA"/>
    <property type="match status" value="1"/>
</dbReference>
<protein>
    <recommendedName>
        <fullName evidence="2">VWFA domain-containing protein</fullName>
    </recommendedName>
</protein>
<dbReference type="AlphaFoldDB" id="A0A2H3NJJ1"/>
<evidence type="ECO:0000313" key="3">
    <source>
        <dbReference type="EMBL" id="PEN05650.1"/>
    </source>
</evidence>
<dbReference type="PROSITE" id="PS51257">
    <property type="entry name" value="PROKAR_LIPOPROTEIN"/>
    <property type="match status" value="1"/>
</dbReference>
<evidence type="ECO:0000259" key="2">
    <source>
        <dbReference type="PROSITE" id="PS50234"/>
    </source>
</evidence>
<feature type="domain" description="VWFA" evidence="2">
    <location>
        <begin position="121"/>
        <end position="312"/>
    </location>
</feature>
<accession>A0A2H3NJJ1</accession>
<dbReference type="InterPro" id="IPR036465">
    <property type="entry name" value="vWFA_dom_sf"/>
</dbReference>
<keyword evidence="4" id="KW-1185">Reference proteome</keyword>
<feature type="region of interest" description="Disordered" evidence="1">
    <location>
        <begin position="118"/>
        <end position="139"/>
    </location>
</feature>
<dbReference type="OrthoDB" id="938596at2"/>
<reference evidence="3 4" key="1">
    <citation type="submission" date="2017-10" db="EMBL/GenBank/DDBJ databases">
        <title>Draft genome of Longimonas halophila.</title>
        <authorList>
            <person name="Goh K.M."/>
            <person name="Shamsir M.S."/>
            <person name="Lim S.W."/>
        </authorList>
    </citation>
    <scope>NUCLEOTIDE SEQUENCE [LARGE SCALE GENOMIC DNA]</scope>
    <source>
        <strain evidence="3 4">KCTC 42399</strain>
    </source>
</reference>
<dbReference type="CDD" id="cd00198">
    <property type="entry name" value="vWFA"/>
    <property type="match status" value="1"/>
</dbReference>
<evidence type="ECO:0000256" key="1">
    <source>
        <dbReference type="SAM" id="MobiDB-lite"/>
    </source>
</evidence>
<sequence length="375" mass="39645">MFTHRTTPRLAYWILGSFLLTTVLAGCDLFGSDDEEPAADEVIVIGTQVDSDFLTTGEFGLSATPLDAGGSAILDENIDAEVDLRPAGGEGNTASELEQSIDLVASVSVDRVRRPSGNDLAVPVNLDGSGSMSGNDPDRSRVDATEAFFDELEASGVSFESAVFEFPGFNTDPDFDFTSLYQGFTSDTDLLREAADQARSSGGTPMWESLEELIAYSETERPNSNYEKAIVLLGDGIPNGGIVTRDEVCQAANDAESPIYGIGFGPASDVSDVAQSAAVEQMRRISECTQGTYIGVPDEDLEAAFAGAFAGMAQGTSQGSLAFNVQVESGLEQVREQGIQRLEGTLRVTSGGETVEGDFLFGVPEANTTGAFILR</sequence>
<comment type="caution">
    <text evidence="3">The sequence shown here is derived from an EMBL/GenBank/DDBJ whole genome shotgun (WGS) entry which is preliminary data.</text>
</comment>